<dbReference type="GO" id="GO:0005762">
    <property type="term" value="C:mitochondrial large ribosomal subunit"/>
    <property type="evidence" value="ECO:0007669"/>
    <property type="project" value="TreeGrafter"/>
</dbReference>
<dbReference type="GeneID" id="62195401"/>
<dbReference type="InterPro" id="IPR020040">
    <property type="entry name" value="Ribosomal_uL6_a/b-dom"/>
</dbReference>
<evidence type="ECO:0000313" key="6">
    <source>
        <dbReference type="EMBL" id="QPG74668.1"/>
    </source>
</evidence>
<evidence type="ECO:0000313" key="7">
    <source>
        <dbReference type="Proteomes" id="UP000662931"/>
    </source>
</evidence>
<protein>
    <recommendedName>
        <fullName evidence="5">Large ribosomal subunit protein uL6 alpha-beta domain-containing protein</fullName>
    </recommendedName>
</protein>
<dbReference type="RefSeq" id="XP_038778233.1">
    <property type="nucleotide sequence ID" value="XM_038922305.1"/>
</dbReference>
<dbReference type="Proteomes" id="UP000662931">
    <property type="component" value="Chromosome 2"/>
</dbReference>
<dbReference type="PANTHER" id="PTHR11655:SF14">
    <property type="entry name" value="LARGE RIBOSOMAL SUBUNIT PROTEIN UL6M"/>
    <property type="match status" value="1"/>
</dbReference>
<dbReference type="GO" id="GO:0006412">
    <property type="term" value="P:translation"/>
    <property type="evidence" value="ECO:0007669"/>
    <property type="project" value="InterPro"/>
</dbReference>
<evidence type="ECO:0000256" key="1">
    <source>
        <dbReference type="ARBA" id="ARBA00009356"/>
    </source>
</evidence>
<dbReference type="PRINTS" id="PR00059">
    <property type="entry name" value="RIBOSOMALL6"/>
</dbReference>
<dbReference type="KEGG" id="bnn:FOA43_002000"/>
<dbReference type="PIRSF" id="PIRSF002162">
    <property type="entry name" value="Ribosomal_L6"/>
    <property type="match status" value="1"/>
</dbReference>
<dbReference type="OrthoDB" id="540873at2759"/>
<dbReference type="InterPro" id="IPR036789">
    <property type="entry name" value="Ribosomal_uL6-like_a/b-dom_sf"/>
</dbReference>
<dbReference type="InterPro" id="IPR019906">
    <property type="entry name" value="Ribosomal_uL6_bac-type"/>
</dbReference>
<dbReference type="Gene3D" id="3.90.930.12">
    <property type="entry name" value="Ribosomal protein L6, alpha-beta domain"/>
    <property type="match status" value="2"/>
</dbReference>
<dbReference type="InterPro" id="IPR000702">
    <property type="entry name" value="Ribosomal_uL6-like"/>
</dbReference>
<keyword evidence="7" id="KW-1185">Reference proteome</keyword>
<dbReference type="PANTHER" id="PTHR11655">
    <property type="entry name" value="60S/50S RIBOSOMAL PROTEIN L6/L9"/>
    <property type="match status" value="1"/>
</dbReference>
<comment type="similarity">
    <text evidence="1 4">Belongs to the universal ribosomal protein uL6 family.</text>
</comment>
<keyword evidence="2 4" id="KW-0689">Ribosomal protein</keyword>
<dbReference type="InterPro" id="IPR002358">
    <property type="entry name" value="Ribosomal_uL6_CS"/>
</dbReference>
<gene>
    <name evidence="6" type="ORF">FOA43_002000</name>
</gene>
<evidence type="ECO:0000256" key="4">
    <source>
        <dbReference type="RuleBase" id="RU003869"/>
    </source>
</evidence>
<sequence>MLSRIRGTQRSHLLIRGFSSTISARSHIGSSPVFLPEDVKLEMNDFLIPRVISKGKESIRLSRLLTIKGPNGVVDLEIPEFLKIDQNEGRINVHVQKPEIKIQRSLWGTMRALINNGVIGVAEGHMSVLRFKGTGYRVMLEKDDNEAEWVKMKIGKCDMQGLPIPKGIKCSTPTTTLLVLEGCDKQKLNQFAGRLKNMHPPEPYKGKGIYMNGEQIQLKTKKVK</sequence>
<reference evidence="6" key="1">
    <citation type="submission" date="2020-10" db="EMBL/GenBank/DDBJ databases">
        <authorList>
            <person name="Roach M.J.R."/>
        </authorList>
    </citation>
    <scope>NUCLEOTIDE SEQUENCE</scope>
    <source>
        <strain evidence="6">CBS 1945</strain>
    </source>
</reference>
<dbReference type="AlphaFoldDB" id="A0A875S133"/>
<organism evidence="6 7">
    <name type="scientific">Eeniella nana</name>
    <name type="common">Yeast</name>
    <name type="synonym">Brettanomyces nanus</name>
    <dbReference type="NCBI Taxonomy" id="13502"/>
    <lineage>
        <taxon>Eukaryota</taxon>
        <taxon>Fungi</taxon>
        <taxon>Dikarya</taxon>
        <taxon>Ascomycota</taxon>
        <taxon>Saccharomycotina</taxon>
        <taxon>Pichiomycetes</taxon>
        <taxon>Pichiales</taxon>
        <taxon>Pichiaceae</taxon>
        <taxon>Brettanomyces</taxon>
    </lineage>
</organism>
<dbReference type="SUPFAM" id="SSF56053">
    <property type="entry name" value="Ribosomal protein L6"/>
    <property type="match status" value="2"/>
</dbReference>
<feature type="domain" description="Large ribosomal subunit protein uL6 alpha-beta" evidence="5">
    <location>
        <begin position="62"/>
        <end position="124"/>
    </location>
</feature>
<dbReference type="Pfam" id="PF00347">
    <property type="entry name" value="Ribosomal_L6"/>
    <property type="match status" value="1"/>
</dbReference>
<proteinExistence type="inferred from homology"/>
<accession>A0A875S133</accession>
<dbReference type="EMBL" id="CP064813">
    <property type="protein sequence ID" value="QPG74668.1"/>
    <property type="molecule type" value="Genomic_DNA"/>
</dbReference>
<evidence type="ECO:0000259" key="5">
    <source>
        <dbReference type="Pfam" id="PF00347"/>
    </source>
</evidence>
<dbReference type="GO" id="GO:0003735">
    <property type="term" value="F:structural constituent of ribosome"/>
    <property type="evidence" value="ECO:0007669"/>
    <property type="project" value="InterPro"/>
</dbReference>
<name>A0A875S133_EENNA</name>
<dbReference type="GO" id="GO:0019843">
    <property type="term" value="F:rRNA binding"/>
    <property type="evidence" value="ECO:0007669"/>
    <property type="project" value="InterPro"/>
</dbReference>
<evidence type="ECO:0000256" key="2">
    <source>
        <dbReference type="ARBA" id="ARBA00022980"/>
    </source>
</evidence>
<dbReference type="PROSITE" id="PS00525">
    <property type="entry name" value="RIBOSOMAL_L6_1"/>
    <property type="match status" value="1"/>
</dbReference>
<keyword evidence="3 4" id="KW-0687">Ribonucleoprotein</keyword>
<evidence type="ECO:0000256" key="3">
    <source>
        <dbReference type="ARBA" id="ARBA00023274"/>
    </source>
</evidence>